<dbReference type="EMBL" id="JAEMNX010000011">
    <property type="protein sequence ID" value="MBJ7538226.1"/>
    <property type="molecule type" value="Genomic_DNA"/>
</dbReference>
<dbReference type="NCBIfam" id="NF003421">
    <property type="entry name" value="PRK04860.1"/>
    <property type="match status" value="1"/>
</dbReference>
<dbReference type="AlphaFoldDB" id="A0A934N6N8"/>
<accession>A0A934N6N8</accession>
<dbReference type="PANTHER" id="PTHR38773:SF1">
    <property type="entry name" value="PROTEIN SPRT"/>
    <property type="match status" value="1"/>
</dbReference>
<dbReference type="GO" id="GO:0008237">
    <property type="term" value="F:metallopeptidase activity"/>
    <property type="evidence" value="ECO:0007669"/>
    <property type="project" value="UniProtKB-KW"/>
</dbReference>
<keyword evidence="2" id="KW-0482">Metalloprotease</keyword>
<dbReference type="InterPro" id="IPR006640">
    <property type="entry name" value="SprT-like_domain"/>
</dbReference>
<sequence length="172" mass="19813">MLKIGGEEMSPLDAVSTQVSICFDKADTFFKSRFRRSSCDFSQRGRAAGTAHLHKNQIRFNPFMYNQNPQAFLESVVPHEVAHMVVYQIYGLNVKPHGKEWQAVMRKVFGLSPNRTHTFEVPPPKQAFEYHCACQTHQFTKRRHSKAQKGTEYICKLCQSSLKFSIEILNTK</sequence>
<keyword evidence="2" id="KW-0645">Protease</keyword>
<dbReference type="SMART" id="SM00731">
    <property type="entry name" value="SprT"/>
    <property type="match status" value="1"/>
</dbReference>
<protein>
    <submittedName>
        <fullName evidence="2">SprT family zinc-dependent metalloprotease</fullName>
    </submittedName>
</protein>
<reference evidence="2" key="1">
    <citation type="submission" date="2020-12" db="EMBL/GenBank/DDBJ databases">
        <title>Marinomonas arctica sp. nov., a psychrotolerant bacterium isolated from the Arctic.</title>
        <authorList>
            <person name="Zhang Y."/>
        </authorList>
    </citation>
    <scope>NUCLEOTIDE SEQUENCE</scope>
    <source>
        <strain evidence="2">C1424</strain>
    </source>
</reference>
<gene>
    <name evidence="2" type="ORF">I8J31_11120</name>
</gene>
<dbReference type="Pfam" id="PF10263">
    <property type="entry name" value="SprT-like"/>
    <property type="match status" value="1"/>
</dbReference>
<comment type="caution">
    <text evidence="2">The sequence shown here is derived from an EMBL/GenBank/DDBJ whole genome shotgun (WGS) entry which is preliminary data.</text>
</comment>
<evidence type="ECO:0000313" key="2">
    <source>
        <dbReference type="EMBL" id="MBJ7538226.1"/>
    </source>
</evidence>
<evidence type="ECO:0000313" key="3">
    <source>
        <dbReference type="Proteomes" id="UP000628710"/>
    </source>
</evidence>
<dbReference type="Proteomes" id="UP000628710">
    <property type="component" value="Unassembled WGS sequence"/>
</dbReference>
<dbReference type="GO" id="GO:0006950">
    <property type="term" value="P:response to stress"/>
    <property type="evidence" value="ECO:0007669"/>
    <property type="project" value="UniProtKB-ARBA"/>
</dbReference>
<organism evidence="2 3">
    <name type="scientific">Marinomonas transparens</name>
    <dbReference type="NCBI Taxonomy" id="2795388"/>
    <lineage>
        <taxon>Bacteria</taxon>
        <taxon>Pseudomonadati</taxon>
        <taxon>Pseudomonadota</taxon>
        <taxon>Gammaproteobacteria</taxon>
        <taxon>Oceanospirillales</taxon>
        <taxon>Oceanospirillaceae</taxon>
        <taxon>Marinomonas</taxon>
    </lineage>
</organism>
<keyword evidence="3" id="KW-1185">Reference proteome</keyword>
<evidence type="ECO:0000259" key="1">
    <source>
        <dbReference type="SMART" id="SM00731"/>
    </source>
</evidence>
<keyword evidence="2" id="KW-0378">Hydrolase</keyword>
<feature type="domain" description="SprT-like" evidence="1">
    <location>
        <begin position="17"/>
        <end position="165"/>
    </location>
</feature>
<name>A0A934N6N8_9GAMM</name>
<proteinExistence type="predicted"/>
<dbReference type="PANTHER" id="PTHR38773">
    <property type="entry name" value="PROTEIN SPRT"/>
    <property type="match status" value="1"/>
</dbReference>